<keyword evidence="1" id="KW-0472">Membrane</keyword>
<reference evidence="2" key="1">
    <citation type="submission" date="2022-11" db="EMBL/GenBank/DDBJ databases">
        <title>Marilongibacter aestuarii gen. nov., sp. nov., isolated from tidal flat sediment.</title>
        <authorList>
            <person name="Jiayan W."/>
        </authorList>
    </citation>
    <scope>NUCLEOTIDE SEQUENCE</scope>
    <source>
        <strain evidence="2">Z1-6</strain>
    </source>
</reference>
<feature type="transmembrane region" description="Helical" evidence="1">
    <location>
        <begin position="58"/>
        <end position="83"/>
    </location>
</feature>
<comment type="caution">
    <text evidence="2">The sequence shown here is derived from an EMBL/GenBank/DDBJ whole genome shotgun (WGS) entry which is preliminary data.</text>
</comment>
<dbReference type="AlphaFoldDB" id="A0A9X3F9T4"/>
<keyword evidence="1" id="KW-0812">Transmembrane</keyword>
<proteinExistence type="predicted"/>
<name>A0A9X3F9T4_9BACT</name>
<sequence>MNRKSDEHNKIHLGVKFIIGFHILNLLLFLVGQGGAVISYDTVAEWGLQEIRDTVDPVIVLVNMGIALADVIVGVPLFILAITGLWRQRYWGCVCSWMVFAISLYWTTVAWSKQYFYTQASIKCEPFTIDVHLVLAFVFLFSAWGSWYLYKKRQWFG</sequence>
<evidence type="ECO:0000313" key="2">
    <source>
        <dbReference type="EMBL" id="MCY1722312.1"/>
    </source>
</evidence>
<dbReference type="Proteomes" id="UP001145087">
    <property type="component" value="Unassembled WGS sequence"/>
</dbReference>
<protein>
    <submittedName>
        <fullName evidence="2">Uncharacterized protein</fullName>
    </submittedName>
</protein>
<keyword evidence="3" id="KW-1185">Reference proteome</keyword>
<feature type="transmembrane region" description="Helical" evidence="1">
    <location>
        <begin position="90"/>
        <end position="111"/>
    </location>
</feature>
<organism evidence="2 3">
    <name type="scientific">Draconibacterium aestuarii</name>
    <dbReference type="NCBI Taxonomy" id="2998507"/>
    <lineage>
        <taxon>Bacteria</taxon>
        <taxon>Pseudomonadati</taxon>
        <taxon>Bacteroidota</taxon>
        <taxon>Bacteroidia</taxon>
        <taxon>Marinilabiliales</taxon>
        <taxon>Prolixibacteraceae</taxon>
        <taxon>Draconibacterium</taxon>
    </lineage>
</organism>
<feature type="transmembrane region" description="Helical" evidence="1">
    <location>
        <begin position="131"/>
        <end position="150"/>
    </location>
</feature>
<gene>
    <name evidence="2" type="ORF">OU798_18305</name>
</gene>
<accession>A0A9X3F9T4</accession>
<feature type="transmembrane region" description="Helical" evidence="1">
    <location>
        <begin position="12"/>
        <end position="38"/>
    </location>
</feature>
<dbReference type="EMBL" id="JAPOHD010000040">
    <property type="protein sequence ID" value="MCY1722312.1"/>
    <property type="molecule type" value="Genomic_DNA"/>
</dbReference>
<keyword evidence="1" id="KW-1133">Transmembrane helix</keyword>
<evidence type="ECO:0000256" key="1">
    <source>
        <dbReference type="SAM" id="Phobius"/>
    </source>
</evidence>
<evidence type="ECO:0000313" key="3">
    <source>
        <dbReference type="Proteomes" id="UP001145087"/>
    </source>
</evidence>
<dbReference type="RefSeq" id="WP_343334638.1">
    <property type="nucleotide sequence ID" value="NZ_JAPOHD010000040.1"/>
</dbReference>